<proteinExistence type="predicted"/>
<gene>
    <name evidence="1" type="ORF">HYDPIDRAFT_168142</name>
</gene>
<dbReference type="OrthoDB" id="3205170at2759"/>
<keyword evidence="2" id="KW-1185">Reference proteome</keyword>
<dbReference type="AlphaFoldDB" id="A0A0C9W8W1"/>
<dbReference type="EMBL" id="KN839848">
    <property type="protein sequence ID" value="KIJ64053.1"/>
    <property type="molecule type" value="Genomic_DNA"/>
</dbReference>
<sequence length="161" mass="17562">MSMSSLTMCFPFVCSIPCQDPSTVDLDDSEVASTASSITSSYFSSNLSSESIASRPAASEQPWPYRFYSGERAWARGGNGEWRLVLLLDDGSLEDHDGRDVPVYTATWTGIDGFVARGAFSPLLGNLKPDTETVRHLLREEKAPVQGDADKLYLETVDLGT</sequence>
<reference evidence="1 2" key="1">
    <citation type="submission" date="2014-04" db="EMBL/GenBank/DDBJ databases">
        <title>Evolutionary Origins and Diversification of the Mycorrhizal Mutualists.</title>
        <authorList>
            <consortium name="DOE Joint Genome Institute"/>
            <consortium name="Mycorrhizal Genomics Consortium"/>
            <person name="Kohler A."/>
            <person name="Kuo A."/>
            <person name="Nagy L.G."/>
            <person name="Floudas D."/>
            <person name="Copeland A."/>
            <person name="Barry K.W."/>
            <person name="Cichocki N."/>
            <person name="Veneault-Fourrey C."/>
            <person name="LaButti K."/>
            <person name="Lindquist E.A."/>
            <person name="Lipzen A."/>
            <person name="Lundell T."/>
            <person name="Morin E."/>
            <person name="Murat C."/>
            <person name="Riley R."/>
            <person name="Ohm R."/>
            <person name="Sun H."/>
            <person name="Tunlid A."/>
            <person name="Henrissat B."/>
            <person name="Grigoriev I.V."/>
            <person name="Hibbett D.S."/>
            <person name="Martin F."/>
        </authorList>
    </citation>
    <scope>NUCLEOTIDE SEQUENCE [LARGE SCALE GENOMIC DNA]</scope>
    <source>
        <strain evidence="1 2">MD-312</strain>
    </source>
</reference>
<name>A0A0C9W8W1_9AGAM</name>
<evidence type="ECO:0000313" key="2">
    <source>
        <dbReference type="Proteomes" id="UP000053820"/>
    </source>
</evidence>
<dbReference type="HOGENOM" id="CLU_120107_0_0_1"/>
<protein>
    <submittedName>
        <fullName evidence="1">Uncharacterized protein</fullName>
    </submittedName>
</protein>
<evidence type="ECO:0000313" key="1">
    <source>
        <dbReference type="EMBL" id="KIJ64053.1"/>
    </source>
</evidence>
<dbReference type="Proteomes" id="UP000053820">
    <property type="component" value="Unassembled WGS sequence"/>
</dbReference>
<organism evidence="1 2">
    <name type="scientific">Hydnomerulius pinastri MD-312</name>
    <dbReference type="NCBI Taxonomy" id="994086"/>
    <lineage>
        <taxon>Eukaryota</taxon>
        <taxon>Fungi</taxon>
        <taxon>Dikarya</taxon>
        <taxon>Basidiomycota</taxon>
        <taxon>Agaricomycotina</taxon>
        <taxon>Agaricomycetes</taxon>
        <taxon>Agaricomycetidae</taxon>
        <taxon>Boletales</taxon>
        <taxon>Boletales incertae sedis</taxon>
        <taxon>Leucogyrophana</taxon>
    </lineage>
</organism>
<accession>A0A0C9W8W1</accession>